<comment type="caution">
    <text evidence="6">The sequence shown here is derived from an EMBL/GenBank/DDBJ whole genome shotgun (WGS) entry which is preliminary data.</text>
</comment>
<name>A0A6C2C9F1_9RHOO</name>
<evidence type="ECO:0000313" key="7">
    <source>
        <dbReference type="Proteomes" id="UP000389128"/>
    </source>
</evidence>
<evidence type="ECO:0000256" key="4">
    <source>
        <dbReference type="ARBA" id="ARBA00038168"/>
    </source>
</evidence>
<dbReference type="GO" id="GO:0016020">
    <property type="term" value="C:membrane"/>
    <property type="evidence" value="ECO:0007669"/>
    <property type="project" value="TreeGrafter"/>
</dbReference>
<accession>A0A6C2C9F1</accession>
<dbReference type="InterPro" id="IPR050668">
    <property type="entry name" value="Cytochrome_b5"/>
</dbReference>
<dbReference type="InterPro" id="IPR001199">
    <property type="entry name" value="Cyt_B5-like_heme/steroid-bd"/>
</dbReference>
<sequence>MMRQLYLSSTVLFWLLVTAFWAGNLWLPPAEQSLAIAAEKVYSKADLAKHATADNCWMAIRGGVYDLTAYLPGHPSPPEVVLPWCGKEATEAYNTKTKGRPHAPFADELLSKYKIGKLASERP</sequence>
<evidence type="ECO:0000313" key="6">
    <source>
        <dbReference type="EMBL" id="TYC50487.1"/>
    </source>
</evidence>
<dbReference type="PANTHER" id="PTHR19359:SF95">
    <property type="entry name" value="CYTOCHROME B5 TYPE B"/>
    <property type="match status" value="1"/>
</dbReference>
<protein>
    <submittedName>
        <fullName evidence="6">Cytochrome b5 domain-containing protein</fullName>
    </submittedName>
</protein>
<dbReference type="InterPro" id="IPR036400">
    <property type="entry name" value="Cyt_B5-like_heme/steroid_sf"/>
</dbReference>
<comment type="similarity">
    <text evidence="4">Belongs to the cytochrome b5 family.</text>
</comment>
<evidence type="ECO:0000256" key="1">
    <source>
        <dbReference type="ARBA" id="ARBA00022617"/>
    </source>
</evidence>
<dbReference type="OrthoDB" id="8173637at2"/>
<dbReference type="GO" id="GO:0046872">
    <property type="term" value="F:metal ion binding"/>
    <property type="evidence" value="ECO:0007669"/>
    <property type="project" value="UniProtKB-KW"/>
</dbReference>
<reference evidence="6 7" key="1">
    <citation type="submission" date="2019-01" db="EMBL/GenBank/DDBJ databases">
        <title>Zoogloea oleivorans genome sequencing and assembly.</title>
        <authorList>
            <person name="Tancsics A."/>
            <person name="Farkas M."/>
            <person name="Kriszt B."/>
            <person name="Maroti G."/>
            <person name="Horvath B."/>
        </authorList>
    </citation>
    <scope>NUCLEOTIDE SEQUENCE [LARGE SCALE GENOMIC DNA]</scope>
    <source>
        <strain evidence="6 7">Buc</strain>
    </source>
</reference>
<keyword evidence="3" id="KW-0408">Iron</keyword>
<dbReference type="SUPFAM" id="SSF55856">
    <property type="entry name" value="Cytochrome b5-like heme/steroid binding domain"/>
    <property type="match status" value="1"/>
</dbReference>
<dbReference type="Gene3D" id="3.10.120.10">
    <property type="entry name" value="Cytochrome b5-like heme/steroid binding domain"/>
    <property type="match status" value="1"/>
</dbReference>
<organism evidence="6 7">
    <name type="scientific">Zoogloea oleivorans</name>
    <dbReference type="NCBI Taxonomy" id="1552750"/>
    <lineage>
        <taxon>Bacteria</taxon>
        <taxon>Pseudomonadati</taxon>
        <taxon>Pseudomonadota</taxon>
        <taxon>Betaproteobacteria</taxon>
        <taxon>Rhodocyclales</taxon>
        <taxon>Zoogloeaceae</taxon>
        <taxon>Zoogloea</taxon>
    </lineage>
</organism>
<proteinExistence type="inferred from homology"/>
<dbReference type="PANTHER" id="PTHR19359">
    <property type="entry name" value="CYTOCHROME B5"/>
    <property type="match status" value="1"/>
</dbReference>
<dbReference type="PROSITE" id="PS50255">
    <property type="entry name" value="CYTOCHROME_B5_2"/>
    <property type="match status" value="1"/>
</dbReference>
<dbReference type="AlphaFoldDB" id="A0A6C2C9F1"/>
<evidence type="ECO:0000256" key="2">
    <source>
        <dbReference type="ARBA" id="ARBA00022723"/>
    </source>
</evidence>
<feature type="domain" description="Cytochrome b5 heme-binding" evidence="5">
    <location>
        <begin position="39"/>
        <end position="119"/>
    </location>
</feature>
<gene>
    <name evidence="6" type="ORF">ETQ85_25270</name>
</gene>
<dbReference type="EMBL" id="SDKK01000054">
    <property type="protein sequence ID" value="TYC50487.1"/>
    <property type="molecule type" value="Genomic_DNA"/>
</dbReference>
<keyword evidence="1" id="KW-0349">Heme</keyword>
<evidence type="ECO:0000256" key="3">
    <source>
        <dbReference type="ARBA" id="ARBA00023004"/>
    </source>
</evidence>
<keyword evidence="7" id="KW-1185">Reference proteome</keyword>
<dbReference type="SMART" id="SM01117">
    <property type="entry name" value="Cyt-b5"/>
    <property type="match status" value="1"/>
</dbReference>
<evidence type="ECO:0000259" key="5">
    <source>
        <dbReference type="PROSITE" id="PS50255"/>
    </source>
</evidence>
<keyword evidence="2" id="KW-0479">Metal-binding</keyword>
<dbReference type="Proteomes" id="UP000389128">
    <property type="component" value="Unassembled WGS sequence"/>
</dbReference>
<dbReference type="Pfam" id="PF00173">
    <property type="entry name" value="Cyt-b5"/>
    <property type="match status" value="1"/>
</dbReference>
<dbReference type="GO" id="GO:0020037">
    <property type="term" value="F:heme binding"/>
    <property type="evidence" value="ECO:0007669"/>
    <property type="project" value="TreeGrafter"/>
</dbReference>